<feature type="domain" description="Bacterial virulence protein VirB8" evidence="9">
    <location>
        <begin position="1"/>
        <end position="170"/>
    </location>
</feature>
<dbReference type="AlphaFoldDB" id="A0A2A2JWK7"/>
<feature type="compositionally biased region" description="Low complexity" evidence="7">
    <location>
        <begin position="668"/>
        <end position="679"/>
    </location>
</feature>
<dbReference type="InterPro" id="IPR005498">
    <property type="entry name" value="T4SS_VirB10/TraB/TrbI"/>
</dbReference>
<evidence type="ECO:0000256" key="1">
    <source>
        <dbReference type="ARBA" id="ARBA00004167"/>
    </source>
</evidence>
<dbReference type="OrthoDB" id="6411113at2759"/>
<dbReference type="Gene3D" id="2.60.40.2500">
    <property type="match status" value="1"/>
</dbReference>
<dbReference type="InterPro" id="IPR007430">
    <property type="entry name" value="VirB8"/>
</dbReference>
<evidence type="ECO:0000256" key="6">
    <source>
        <dbReference type="ARBA" id="ARBA00023136"/>
    </source>
</evidence>
<dbReference type="InterPro" id="IPR033645">
    <property type="entry name" value="VirB9/CagX/TrbG_C"/>
</dbReference>
<evidence type="ECO:0000256" key="2">
    <source>
        <dbReference type="ARBA" id="ARBA00006135"/>
    </source>
</evidence>
<comment type="similarity">
    <text evidence="2">Belongs to the TrbG/VirB9 family.</text>
</comment>
<feature type="region of interest" description="Disordered" evidence="7">
    <location>
        <begin position="842"/>
        <end position="867"/>
    </location>
</feature>
<evidence type="ECO:0000256" key="7">
    <source>
        <dbReference type="SAM" id="MobiDB-lite"/>
    </source>
</evidence>
<keyword evidence="6" id="KW-0472">Membrane</keyword>
<proteinExistence type="inferred from homology"/>
<dbReference type="SUPFAM" id="SSF54427">
    <property type="entry name" value="NTF2-like"/>
    <property type="match status" value="1"/>
</dbReference>
<dbReference type="STRING" id="2018661.A0A2A2JWK7"/>
<dbReference type="InterPro" id="IPR042217">
    <property type="entry name" value="T4SS_VirB10/TrbI"/>
</dbReference>
<keyword evidence="5" id="KW-1133">Transmembrane helix</keyword>
<protein>
    <recommendedName>
        <fullName evidence="9">Bacterial virulence protein VirB8 domain-containing protein</fullName>
    </recommendedName>
</protein>
<evidence type="ECO:0000313" key="10">
    <source>
        <dbReference type="EMBL" id="PAV66077.1"/>
    </source>
</evidence>
<dbReference type="Proteomes" id="UP000218231">
    <property type="component" value="Unassembled WGS sequence"/>
</dbReference>
<accession>A0A2A2JWK7</accession>
<dbReference type="Gene3D" id="2.40.128.260">
    <property type="entry name" value="Type IV secretion system, VirB10/TraB/TrbI"/>
    <property type="match status" value="1"/>
</dbReference>
<evidence type="ECO:0000256" key="4">
    <source>
        <dbReference type="ARBA" id="ARBA00022729"/>
    </source>
</evidence>
<evidence type="ECO:0000256" key="5">
    <source>
        <dbReference type="ARBA" id="ARBA00022989"/>
    </source>
</evidence>
<dbReference type="InterPro" id="IPR035658">
    <property type="entry name" value="TrbF"/>
</dbReference>
<keyword evidence="3" id="KW-0812">Transmembrane</keyword>
<dbReference type="CDD" id="cd16429">
    <property type="entry name" value="VirB10"/>
    <property type="match status" value="1"/>
</dbReference>
<dbReference type="NCBIfam" id="NF010446">
    <property type="entry name" value="PRK13872.1"/>
    <property type="match status" value="1"/>
</dbReference>
<evidence type="ECO:0000313" key="11">
    <source>
        <dbReference type="Proteomes" id="UP000218231"/>
    </source>
</evidence>
<dbReference type="EMBL" id="LIAE01010167">
    <property type="protein sequence ID" value="PAV66077.1"/>
    <property type="molecule type" value="Genomic_DNA"/>
</dbReference>
<keyword evidence="11" id="KW-1185">Reference proteome</keyword>
<evidence type="ECO:0000256" key="8">
    <source>
        <dbReference type="SAM" id="SignalP"/>
    </source>
</evidence>
<organism evidence="10 11">
    <name type="scientific">Diploscapter pachys</name>
    <dbReference type="NCBI Taxonomy" id="2018661"/>
    <lineage>
        <taxon>Eukaryota</taxon>
        <taxon>Metazoa</taxon>
        <taxon>Ecdysozoa</taxon>
        <taxon>Nematoda</taxon>
        <taxon>Chromadorea</taxon>
        <taxon>Rhabditida</taxon>
        <taxon>Rhabditina</taxon>
        <taxon>Rhabditomorpha</taxon>
        <taxon>Rhabditoidea</taxon>
        <taxon>Rhabditidae</taxon>
        <taxon>Diploscapter</taxon>
    </lineage>
</organism>
<feature type="compositionally biased region" description="Polar residues" evidence="7">
    <location>
        <begin position="696"/>
        <end position="707"/>
    </location>
</feature>
<dbReference type="InterPro" id="IPR014142">
    <property type="entry name" value="TrbG_Ti"/>
</dbReference>
<dbReference type="CDD" id="cd16425">
    <property type="entry name" value="TrbF"/>
    <property type="match status" value="1"/>
</dbReference>
<feature type="chain" id="PRO_5013308181" description="Bacterial virulence protein VirB8 domain-containing protein" evidence="8">
    <location>
        <begin position="24"/>
        <end position="1058"/>
    </location>
</feature>
<dbReference type="Pfam" id="PF03743">
    <property type="entry name" value="TrbI"/>
    <property type="match status" value="1"/>
</dbReference>
<evidence type="ECO:0000259" key="9">
    <source>
        <dbReference type="Pfam" id="PF04335"/>
    </source>
</evidence>
<dbReference type="Pfam" id="PF04335">
    <property type="entry name" value="VirB8"/>
    <property type="match status" value="1"/>
</dbReference>
<dbReference type="CDD" id="cd06911">
    <property type="entry name" value="VirB9_CagX_TrbG"/>
    <property type="match status" value="1"/>
</dbReference>
<evidence type="ECO:0000256" key="3">
    <source>
        <dbReference type="ARBA" id="ARBA00022692"/>
    </source>
</evidence>
<dbReference type="NCBIfam" id="TIGR02775">
    <property type="entry name" value="TrbG_Ti"/>
    <property type="match status" value="1"/>
</dbReference>
<name>A0A2A2JWK7_9BILA</name>
<feature type="region of interest" description="Disordered" evidence="7">
    <location>
        <begin position="668"/>
        <end position="710"/>
    </location>
</feature>
<dbReference type="InterPro" id="IPR032710">
    <property type="entry name" value="NTF2-like_dom_sf"/>
</dbReference>
<feature type="signal peptide" evidence="8">
    <location>
        <begin position="1"/>
        <end position="23"/>
    </location>
</feature>
<dbReference type="InterPro" id="IPR038161">
    <property type="entry name" value="VirB9/CagX/TrbG_C_sf"/>
</dbReference>
<dbReference type="Pfam" id="PF10038">
    <property type="entry name" value="DUF2274"/>
    <property type="match status" value="1"/>
</dbReference>
<comment type="subcellular location">
    <subcellularLocation>
        <location evidence="1">Membrane</location>
        <topology evidence="1">Single-pass membrane protein</topology>
    </subcellularLocation>
</comment>
<reference evidence="10 11" key="1">
    <citation type="journal article" date="2017" name="Curr. Biol.">
        <title>Genome architecture and evolution of a unichromosomal asexual nematode.</title>
        <authorList>
            <person name="Fradin H."/>
            <person name="Zegar C."/>
            <person name="Gutwein M."/>
            <person name="Lucas J."/>
            <person name="Kovtun M."/>
            <person name="Corcoran D."/>
            <person name="Baugh L.R."/>
            <person name="Kiontke K."/>
            <person name="Gunsalus K."/>
            <person name="Fitch D.H."/>
            <person name="Piano F."/>
        </authorList>
    </citation>
    <scope>NUCLEOTIDE SEQUENCE [LARGE SCALE GENOMIC DNA]</scope>
    <source>
        <strain evidence="10">PF1309</strain>
    </source>
</reference>
<comment type="caution">
    <text evidence="10">The sequence shown here is derived from an EMBL/GenBank/DDBJ whole genome shotgun (WGS) entry which is preliminary data.</text>
</comment>
<dbReference type="Gene3D" id="3.10.450.230">
    <property type="entry name" value="VirB8 protein"/>
    <property type="match status" value="1"/>
</dbReference>
<dbReference type="GO" id="GO:0016020">
    <property type="term" value="C:membrane"/>
    <property type="evidence" value="ECO:0007669"/>
    <property type="project" value="UniProtKB-SubCell"/>
</dbReference>
<sequence>MAFGCLVLALLMAGGLVWRSAQSIVTPYVIEVDQAGQVRAVGEAATPYRPADAQIAHHLARFVSLVRSLSIDPIVVRQNWLDAYDYTTDRGAAVLNDYARTNDPFARIGKESVTVQITSVVRASDTSFNVRWTEQRFVNGAPAGTERWNAVLSTVLQTPRTEQRLRKNPLAMNLPFRFHALPLILLALAGCASQGKPPPTISLDEPVLAQPLPEPLAPVEVVAVPEPLALPAQLKPLPEVDAAPAAPEPANEKVRVSRANAEARIAPTREGYVNAIQVWPFTDGALYQVYASPGRVTVVSLQPGEELVTVAAGDTVRWIVGDTSSGSSDALRVNVLVKPIRSGLKTNLVITTSRRTYLLELTSTEKAWMASVSWDYPRDRMLALQRQSQAASAAAPVDTGLALEKIRFRYAVSGSNPPWKPLRAFDDGEKVYIQFPAGIAQGELPPLFVIGVQGDGQLVNYRFRSPYYIVDRLFGAAELRLGGDGGDVDDTPDLAAPPAGKVAPEAVALRAQPRPVTRLNRRTLAILAGGLSVAVLGATIWSLQPHRRGTGEQTELYNVDRVSKSEGLDALPTDYSKLPPALPHDVPELGPPLPGDLGPVIVKSQQPVTAAYAAPGHDPNDALRKEAEAAAASSVFFRSGAQNAAPVAQSQAAAAPGFSANAAFDPMAAGPASTAAQPADPTAVQNRQDQKEAFQQAGTTETRNSGDLQMPASPYQVMAGTVIAGALVTGINSDLPGDVIATVTEPIYDTATGKFLLIPQGSRILGRYNSQVSYGQSRVQVVWNRIILLDTSSLTLDNLAGTDPAGYAGLEDGVDWHWDRIFAGAVLTTLLGVGAELAAPENRQNAHADGAAGPTGAHHRQPGSGAATVPAVVLQSGDFTMTTRKLRLGPLPKTESTKVTFSCPASLKADLDRYAALHAQTYGETVDATTLIPHMLEAFMAGDREFRRGTKGSTGCRESATQVAIAQPACRFLDIRMRHLGDFGQLCDIEYLDGDEGRPGELPAYAREHSIQLLYDIGPAAHHFFATDGDESVTALVIHRTDLFVDLAQKLRLRRAIL</sequence>
<dbReference type="InterPro" id="IPR018733">
    <property type="entry name" value="DUF2274"/>
</dbReference>
<keyword evidence="4 8" id="KW-0732">Signal</keyword>
<gene>
    <name evidence="10" type="ORF">WR25_23542</name>
</gene>
<dbReference type="InterPro" id="IPR010258">
    <property type="entry name" value="Conjugal_tfr_TrbG/VirB9/CagX"/>
</dbReference>
<dbReference type="Pfam" id="PF03524">
    <property type="entry name" value="CagX"/>
    <property type="match status" value="1"/>
</dbReference>